<dbReference type="GO" id="GO:0044211">
    <property type="term" value="P:CTP salvage"/>
    <property type="evidence" value="ECO:0007669"/>
    <property type="project" value="UniProtKB-UniPathway"/>
</dbReference>
<dbReference type="EMBL" id="NSIT01000340">
    <property type="protein sequence ID" value="PJE77866.1"/>
    <property type="molecule type" value="Genomic_DNA"/>
</dbReference>
<evidence type="ECO:0000256" key="5">
    <source>
        <dbReference type="ARBA" id="ARBA00012137"/>
    </source>
</evidence>
<evidence type="ECO:0000256" key="12">
    <source>
        <dbReference type="ARBA" id="ARBA00030641"/>
    </source>
</evidence>
<dbReference type="GO" id="GO:0005524">
    <property type="term" value="F:ATP binding"/>
    <property type="evidence" value="ECO:0007669"/>
    <property type="project" value="UniProtKB-KW"/>
</dbReference>
<dbReference type="GO" id="GO:0005737">
    <property type="term" value="C:cytoplasm"/>
    <property type="evidence" value="ECO:0007669"/>
    <property type="project" value="UniProtKB-SubCell"/>
</dbReference>
<evidence type="ECO:0000256" key="14">
    <source>
        <dbReference type="ARBA" id="ARBA00047436"/>
    </source>
</evidence>
<reference evidence="17" key="1">
    <citation type="journal article" date="2017" name="Appl. Environ. Microbiol.">
        <title>Molecular characterization of an Endozoicomonas-like organism causing infection in king scallop Pecten maximus L.</title>
        <authorList>
            <person name="Cano I."/>
            <person name="van Aerle R."/>
            <person name="Ross S."/>
            <person name="Verner-Jeffreys D.W."/>
            <person name="Paley R.K."/>
            <person name="Rimmer G."/>
            <person name="Ryder D."/>
            <person name="Hooper P."/>
            <person name="Stone D."/>
            <person name="Feist S.W."/>
        </authorList>
    </citation>
    <scope>NUCLEOTIDE SEQUENCE</scope>
</reference>
<comment type="pathway">
    <text evidence="3">Pyrimidine metabolism; CTP biosynthesis via salvage pathway; CTP from cytidine: step 1/3.</text>
</comment>
<accession>A0A2H9T3R2</accession>
<dbReference type="UniPathway" id="UPA00579">
    <property type="reaction ID" value="UER00640"/>
</dbReference>
<proteinExistence type="inferred from homology"/>
<dbReference type="UniPathway" id="UPA00574">
    <property type="reaction ID" value="UER00637"/>
</dbReference>
<evidence type="ECO:0000256" key="3">
    <source>
        <dbReference type="ARBA" id="ARBA00004784"/>
    </source>
</evidence>
<dbReference type="HAMAP" id="MF_00551">
    <property type="entry name" value="Uridine_kinase"/>
    <property type="match status" value="1"/>
</dbReference>
<comment type="caution">
    <text evidence="17">The sequence shown here is derived from an EMBL/GenBank/DDBJ whole genome shotgun (WGS) entry which is preliminary data.</text>
</comment>
<dbReference type="GO" id="GO:0043771">
    <property type="term" value="F:cytidine kinase activity"/>
    <property type="evidence" value="ECO:0007669"/>
    <property type="project" value="RHEA"/>
</dbReference>
<evidence type="ECO:0000256" key="1">
    <source>
        <dbReference type="ARBA" id="ARBA00004496"/>
    </source>
</evidence>
<evidence type="ECO:0000313" key="17">
    <source>
        <dbReference type="EMBL" id="PJE77866.1"/>
    </source>
</evidence>
<dbReference type="Gene3D" id="3.40.50.300">
    <property type="entry name" value="P-loop containing nucleotide triphosphate hydrolases"/>
    <property type="match status" value="1"/>
</dbReference>
<evidence type="ECO:0000256" key="2">
    <source>
        <dbReference type="ARBA" id="ARBA00004690"/>
    </source>
</evidence>
<comment type="similarity">
    <text evidence="4">Belongs to the uridine kinase family.</text>
</comment>
<dbReference type="SUPFAM" id="SSF52540">
    <property type="entry name" value="P-loop containing nucleoside triphosphate hydrolases"/>
    <property type="match status" value="1"/>
</dbReference>
<comment type="pathway">
    <text evidence="2">Pyrimidine metabolism; UMP biosynthesis via salvage pathway; UMP from uridine: step 1/1.</text>
</comment>
<evidence type="ECO:0000256" key="11">
    <source>
        <dbReference type="ARBA" id="ARBA00022840"/>
    </source>
</evidence>
<name>A0A2H9T3R2_9ZZZZ</name>
<dbReference type="NCBIfam" id="TIGR00235">
    <property type="entry name" value="udk"/>
    <property type="match status" value="1"/>
</dbReference>
<dbReference type="InterPro" id="IPR006083">
    <property type="entry name" value="PRK/URK"/>
</dbReference>
<organism evidence="17">
    <name type="scientific">invertebrate metagenome</name>
    <dbReference type="NCBI Taxonomy" id="1711999"/>
    <lineage>
        <taxon>unclassified sequences</taxon>
        <taxon>metagenomes</taxon>
        <taxon>organismal metagenomes</taxon>
    </lineage>
</organism>
<dbReference type="NCBIfam" id="NF004018">
    <property type="entry name" value="PRK05480.1"/>
    <property type="match status" value="1"/>
</dbReference>
<dbReference type="GO" id="GO:0004849">
    <property type="term" value="F:uridine kinase activity"/>
    <property type="evidence" value="ECO:0007669"/>
    <property type="project" value="UniProtKB-EC"/>
</dbReference>
<evidence type="ECO:0000256" key="13">
    <source>
        <dbReference type="ARBA" id="ARBA00031452"/>
    </source>
</evidence>
<evidence type="ECO:0000256" key="4">
    <source>
        <dbReference type="ARBA" id="ARBA00005408"/>
    </source>
</evidence>
<dbReference type="AlphaFoldDB" id="A0A2H9T3R2"/>
<dbReference type="InterPro" id="IPR027417">
    <property type="entry name" value="P-loop_NTPase"/>
</dbReference>
<dbReference type="InterPro" id="IPR000764">
    <property type="entry name" value="Uridine_kinase-like"/>
</dbReference>
<evidence type="ECO:0000256" key="8">
    <source>
        <dbReference type="ARBA" id="ARBA00022679"/>
    </source>
</evidence>
<dbReference type="PRINTS" id="PR00988">
    <property type="entry name" value="URIDINKINASE"/>
</dbReference>
<evidence type="ECO:0000259" key="16">
    <source>
        <dbReference type="Pfam" id="PF00485"/>
    </source>
</evidence>
<keyword evidence="11" id="KW-0067">ATP-binding</keyword>
<evidence type="ECO:0000256" key="15">
    <source>
        <dbReference type="ARBA" id="ARBA00048909"/>
    </source>
</evidence>
<comment type="subcellular location">
    <subcellularLocation>
        <location evidence="1">Cytoplasm</location>
    </subcellularLocation>
</comment>
<evidence type="ECO:0000256" key="10">
    <source>
        <dbReference type="ARBA" id="ARBA00022777"/>
    </source>
</evidence>
<keyword evidence="9" id="KW-0547">Nucleotide-binding</keyword>
<dbReference type="PANTHER" id="PTHR10285">
    <property type="entry name" value="URIDINE KINASE"/>
    <property type="match status" value="1"/>
</dbReference>
<evidence type="ECO:0000256" key="6">
    <source>
        <dbReference type="ARBA" id="ARBA00021478"/>
    </source>
</evidence>
<protein>
    <recommendedName>
        <fullName evidence="6">Uridine kinase</fullName>
        <ecNumber evidence="5">2.7.1.48</ecNumber>
    </recommendedName>
    <alternativeName>
        <fullName evidence="12">Cytidine monophosphokinase</fullName>
    </alternativeName>
    <alternativeName>
        <fullName evidence="13">Uridine monophosphokinase</fullName>
    </alternativeName>
</protein>
<keyword evidence="8 17" id="KW-0808">Transferase</keyword>
<keyword evidence="10 17" id="KW-0418">Kinase</keyword>
<gene>
    <name evidence="17" type="primary">udk</name>
    <name evidence="17" type="ORF">CI610_03204</name>
</gene>
<evidence type="ECO:0000256" key="9">
    <source>
        <dbReference type="ARBA" id="ARBA00022741"/>
    </source>
</evidence>
<sequence>MTDNRIPDNQNATDCPRKNILVGIAGASASGKSLLAETLVDELQSEHLCVISEDAYYKDQSHLSIEERLKTNYDHPDSMDHELLLGHMKALKSGNSIQLPVYDYTQHNRSSETRPVNPARVIIYEGILLFTSPAIRDQFDLRFFMDTPLDICLIRRMKRDIVNRGRDVGSVIHQYLETVRPMYMQFIEPARQYAHLIIPHGGKNRIAIDLIKTQIKDLID</sequence>
<feature type="domain" description="Phosphoribulokinase/uridine kinase" evidence="16">
    <location>
        <begin position="22"/>
        <end position="206"/>
    </location>
</feature>
<evidence type="ECO:0000256" key="7">
    <source>
        <dbReference type="ARBA" id="ARBA00022490"/>
    </source>
</evidence>
<comment type="catalytic activity">
    <reaction evidence="14">
        <text>cytidine + ATP = CMP + ADP + H(+)</text>
        <dbReference type="Rhea" id="RHEA:24674"/>
        <dbReference type="ChEBI" id="CHEBI:15378"/>
        <dbReference type="ChEBI" id="CHEBI:17562"/>
        <dbReference type="ChEBI" id="CHEBI:30616"/>
        <dbReference type="ChEBI" id="CHEBI:60377"/>
        <dbReference type="ChEBI" id="CHEBI:456216"/>
        <dbReference type="EC" id="2.7.1.48"/>
    </reaction>
</comment>
<dbReference type="InterPro" id="IPR026008">
    <property type="entry name" value="Uridine_kinase"/>
</dbReference>
<keyword evidence="7" id="KW-0963">Cytoplasm</keyword>
<dbReference type="EC" id="2.7.1.48" evidence="5"/>
<dbReference type="Pfam" id="PF00485">
    <property type="entry name" value="PRK"/>
    <property type="match status" value="1"/>
</dbReference>
<dbReference type="GO" id="GO:0044206">
    <property type="term" value="P:UMP salvage"/>
    <property type="evidence" value="ECO:0007669"/>
    <property type="project" value="UniProtKB-UniPathway"/>
</dbReference>
<dbReference type="CDD" id="cd02023">
    <property type="entry name" value="UMPK"/>
    <property type="match status" value="1"/>
</dbReference>
<comment type="catalytic activity">
    <reaction evidence="15">
        <text>uridine + ATP = UMP + ADP + H(+)</text>
        <dbReference type="Rhea" id="RHEA:16825"/>
        <dbReference type="ChEBI" id="CHEBI:15378"/>
        <dbReference type="ChEBI" id="CHEBI:16704"/>
        <dbReference type="ChEBI" id="CHEBI:30616"/>
        <dbReference type="ChEBI" id="CHEBI:57865"/>
        <dbReference type="ChEBI" id="CHEBI:456216"/>
        <dbReference type="EC" id="2.7.1.48"/>
    </reaction>
</comment>